<comment type="caution">
    <text evidence="2">The sequence shown here is derived from an EMBL/GenBank/DDBJ whole genome shotgun (WGS) entry which is preliminary data.</text>
</comment>
<dbReference type="EMBL" id="CAJOBB010004071">
    <property type="protein sequence ID" value="CAF4072680.1"/>
    <property type="molecule type" value="Genomic_DNA"/>
</dbReference>
<evidence type="ECO:0000313" key="4">
    <source>
        <dbReference type="Proteomes" id="UP000663860"/>
    </source>
</evidence>
<dbReference type="SUPFAM" id="SSF53335">
    <property type="entry name" value="S-adenosyl-L-methionine-dependent methyltransferases"/>
    <property type="match status" value="1"/>
</dbReference>
<dbReference type="Proteomes" id="UP000663868">
    <property type="component" value="Unassembled WGS sequence"/>
</dbReference>
<dbReference type="InterPro" id="IPR029063">
    <property type="entry name" value="SAM-dependent_MTases_sf"/>
</dbReference>
<reference evidence="2" key="1">
    <citation type="submission" date="2021-02" db="EMBL/GenBank/DDBJ databases">
        <authorList>
            <person name="Nowell W R."/>
        </authorList>
    </citation>
    <scope>NUCLEOTIDE SEQUENCE</scope>
</reference>
<proteinExistence type="predicted"/>
<dbReference type="AlphaFoldDB" id="A0A814MHS4"/>
<gene>
    <name evidence="2" type="ORF">IZO911_LOCUS21805</name>
    <name evidence="3" type="ORF">KXQ929_LOCUS32842</name>
</gene>
<dbReference type="Pfam" id="PF08241">
    <property type="entry name" value="Methyltransf_11"/>
    <property type="match status" value="1"/>
</dbReference>
<dbReference type="Proteomes" id="UP000663860">
    <property type="component" value="Unassembled WGS sequence"/>
</dbReference>
<dbReference type="EMBL" id="CAJNOE010000237">
    <property type="protein sequence ID" value="CAF1078154.1"/>
    <property type="molecule type" value="Genomic_DNA"/>
</dbReference>
<sequence>MKPSNIECFTFANPEISFGDFSLLLRSMPNLKHLNVRLTSKKDDFLQNQGVDLNTPFPLMLMMKTCIVHVDDGKPIDFDRLAHHLKAMPALLQLEVTAPHGLFNAQNWEGLITSSLTKLVHLRLYATIQNYNDVTLGRIVDPFKTPFWIKKTNFAFMLMQLIQHKKVREQSETIERLGRASFNIYAYQFWAGAVRSARFLQNPMVLTGEWNNQIHGRKEDYFYNTEHIICQNMDQPMVDWFKEHVNCLKIKHFEGRHFCKGTELSIFTNLRTVRLPPKALAALNNDESQVFSTVQYLDLRDEKELFHSECVDQIRKLFPNVEHLVFNTESLDCVPNLACCLLQLRSLTYLKDVPIPSQSIDLVVCYMGLHHLPQNQLEIFLKMIYRILRPNGLFLFREHNDYKELIPLLYVAHMVCNVVTGVDYKSEINSMFKINWF</sequence>
<dbReference type="InterPro" id="IPR013216">
    <property type="entry name" value="Methyltransf_11"/>
</dbReference>
<organism evidence="2 4">
    <name type="scientific">Adineta steineri</name>
    <dbReference type="NCBI Taxonomy" id="433720"/>
    <lineage>
        <taxon>Eukaryota</taxon>
        <taxon>Metazoa</taxon>
        <taxon>Spiralia</taxon>
        <taxon>Gnathifera</taxon>
        <taxon>Rotifera</taxon>
        <taxon>Eurotatoria</taxon>
        <taxon>Bdelloidea</taxon>
        <taxon>Adinetida</taxon>
        <taxon>Adinetidae</taxon>
        <taxon>Adineta</taxon>
    </lineage>
</organism>
<evidence type="ECO:0000313" key="3">
    <source>
        <dbReference type="EMBL" id="CAF4072680.1"/>
    </source>
</evidence>
<accession>A0A814MHS4</accession>
<name>A0A814MHS4_9BILA</name>
<dbReference type="Gene3D" id="3.40.50.150">
    <property type="entry name" value="Vaccinia Virus protein VP39"/>
    <property type="match status" value="1"/>
</dbReference>
<evidence type="ECO:0000259" key="1">
    <source>
        <dbReference type="Pfam" id="PF08241"/>
    </source>
</evidence>
<dbReference type="CDD" id="cd02440">
    <property type="entry name" value="AdoMet_MTases"/>
    <property type="match status" value="1"/>
</dbReference>
<dbReference type="GO" id="GO:0008757">
    <property type="term" value="F:S-adenosylmethionine-dependent methyltransferase activity"/>
    <property type="evidence" value="ECO:0007669"/>
    <property type="project" value="InterPro"/>
</dbReference>
<feature type="domain" description="Methyltransferase type 11" evidence="1">
    <location>
        <begin position="350"/>
        <end position="396"/>
    </location>
</feature>
<evidence type="ECO:0000313" key="2">
    <source>
        <dbReference type="EMBL" id="CAF1078154.1"/>
    </source>
</evidence>
<protein>
    <recommendedName>
        <fullName evidence="1">Methyltransferase type 11 domain-containing protein</fullName>
    </recommendedName>
</protein>